<organism evidence="5 6">
    <name type="scientific">Paracoccus aurantiacus</name>
    <dbReference type="NCBI Taxonomy" id="2599412"/>
    <lineage>
        <taxon>Bacteria</taxon>
        <taxon>Pseudomonadati</taxon>
        <taxon>Pseudomonadota</taxon>
        <taxon>Alphaproteobacteria</taxon>
        <taxon>Rhodobacterales</taxon>
        <taxon>Paracoccaceae</taxon>
        <taxon>Paracoccus</taxon>
    </lineage>
</organism>
<dbReference type="Proteomes" id="UP000321562">
    <property type="component" value="Unassembled WGS sequence"/>
</dbReference>
<keyword evidence="3" id="KW-0479">Metal-binding</keyword>
<evidence type="ECO:0000313" key="6">
    <source>
        <dbReference type="Proteomes" id="UP000321562"/>
    </source>
</evidence>
<feature type="binding site" evidence="3">
    <location>
        <position position="189"/>
    </location>
    <ligand>
        <name>Zn(2+)</name>
        <dbReference type="ChEBI" id="CHEBI:29105"/>
        <label>1</label>
    </ligand>
</feature>
<dbReference type="PANTHER" id="PTHR32494">
    <property type="entry name" value="ALLANTOATE DEIMINASE-RELATED"/>
    <property type="match status" value="1"/>
</dbReference>
<evidence type="ECO:0000256" key="3">
    <source>
        <dbReference type="PIRSR" id="PIRSR001235-1"/>
    </source>
</evidence>
<gene>
    <name evidence="5" type="ORF">FQV27_09955</name>
</gene>
<reference evidence="5 6" key="1">
    <citation type="submission" date="2019-08" db="EMBL/GenBank/DDBJ databases">
        <authorList>
            <person name="Ye J."/>
        </authorList>
    </citation>
    <scope>NUCLEOTIDE SEQUENCE [LARGE SCALE GENOMIC DNA]</scope>
    <source>
        <strain evidence="5 6">TK008</strain>
    </source>
</reference>
<dbReference type="GO" id="GO:0016813">
    <property type="term" value="F:hydrolase activity, acting on carbon-nitrogen (but not peptide) bonds, in linear amidines"/>
    <property type="evidence" value="ECO:0007669"/>
    <property type="project" value="InterPro"/>
</dbReference>
<dbReference type="SUPFAM" id="SSF53187">
    <property type="entry name" value="Zn-dependent exopeptidases"/>
    <property type="match status" value="1"/>
</dbReference>
<dbReference type="OrthoDB" id="9808195at2"/>
<dbReference type="PIRSF" id="PIRSF001235">
    <property type="entry name" value="Amidase_carbamoylase"/>
    <property type="match status" value="1"/>
</dbReference>
<keyword evidence="3" id="KW-0862">Zinc</keyword>
<dbReference type="PANTHER" id="PTHR32494:SF5">
    <property type="entry name" value="ALLANTOATE AMIDOHYDROLASE"/>
    <property type="match status" value="1"/>
</dbReference>
<keyword evidence="6" id="KW-1185">Reference proteome</keyword>
<evidence type="ECO:0000259" key="4">
    <source>
        <dbReference type="Pfam" id="PF07687"/>
    </source>
</evidence>
<dbReference type="RefSeq" id="WP_147097921.1">
    <property type="nucleotide sequence ID" value="NZ_JBHUFH010000011.1"/>
</dbReference>
<dbReference type="Pfam" id="PF01546">
    <property type="entry name" value="Peptidase_M20"/>
    <property type="match status" value="1"/>
</dbReference>
<comment type="cofactor">
    <cofactor evidence="3">
        <name>Zn(2+)</name>
        <dbReference type="ChEBI" id="CHEBI:29105"/>
    </cofactor>
    <text evidence="3">Binds 2 Zn(2+) ions per subunit.</text>
</comment>
<dbReference type="InterPro" id="IPR036264">
    <property type="entry name" value="Bact_exopeptidase_dim_dom"/>
</dbReference>
<evidence type="ECO:0000313" key="5">
    <source>
        <dbReference type="EMBL" id="TXB69272.1"/>
    </source>
</evidence>
<evidence type="ECO:0000256" key="1">
    <source>
        <dbReference type="ARBA" id="ARBA00006153"/>
    </source>
</evidence>
<dbReference type="Pfam" id="PF07687">
    <property type="entry name" value="M20_dimer"/>
    <property type="match status" value="1"/>
</dbReference>
<keyword evidence="2 5" id="KW-0378">Hydrolase</keyword>
<dbReference type="SUPFAM" id="SSF55031">
    <property type="entry name" value="Bacterial exopeptidase dimerisation domain"/>
    <property type="match status" value="1"/>
</dbReference>
<dbReference type="AlphaFoldDB" id="A0A5C6S642"/>
<accession>A0A5C6S642</accession>
<feature type="binding site" evidence="3">
    <location>
        <position position="93"/>
    </location>
    <ligand>
        <name>Zn(2+)</name>
        <dbReference type="ChEBI" id="CHEBI:29105"/>
        <label>2</label>
    </ligand>
</feature>
<proteinExistence type="inferred from homology"/>
<dbReference type="NCBIfam" id="TIGR01879">
    <property type="entry name" value="hydantase"/>
    <property type="match status" value="1"/>
</dbReference>
<feature type="binding site" evidence="3">
    <location>
        <position position="93"/>
    </location>
    <ligand>
        <name>Zn(2+)</name>
        <dbReference type="ChEBI" id="CHEBI:29105"/>
        <label>1</label>
    </ligand>
</feature>
<evidence type="ECO:0000256" key="2">
    <source>
        <dbReference type="ARBA" id="ARBA00022801"/>
    </source>
</evidence>
<feature type="binding site" evidence="3">
    <location>
        <position position="379"/>
    </location>
    <ligand>
        <name>Zn(2+)</name>
        <dbReference type="ChEBI" id="CHEBI:29105"/>
        <label>2</label>
    </ligand>
</feature>
<feature type="domain" description="Peptidase M20 dimerisation" evidence="4">
    <location>
        <begin position="210"/>
        <end position="301"/>
    </location>
</feature>
<dbReference type="GO" id="GO:0046872">
    <property type="term" value="F:metal ion binding"/>
    <property type="evidence" value="ECO:0007669"/>
    <property type="project" value="UniProtKB-KW"/>
</dbReference>
<dbReference type="InterPro" id="IPR002933">
    <property type="entry name" value="Peptidase_M20"/>
</dbReference>
<dbReference type="InterPro" id="IPR011650">
    <property type="entry name" value="Peptidase_M20_dimer"/>
</dbReference>
<feature type="binding site" evidence="3">
    <location>
        <position position="82"/>
    </location>
    <ligand>
        <name>Zn(2+)</name>
        <dbReference type="ChEBI" id="CHEBI:29105"/>
        <label>1</label>
    </ligand>
</feature>
<dbReference type="CDD" id="cd03884">
    <property type="entry name" value="M20_bAS"/>
    <property type="match status" value="1"/>
</dbReference>
<dbReference type="EMBL" id="VOPL01000003">
    <property type="protein sequence ID" value="TXB69272.1"/>
    <property type="molecule type" value="Genomic_DNA"/>
</dbReference>
<dbReference type="InterPro" id="IPR010158">
    <property type="entry name" value="Amidase_Cbmase"/>
</dbReference>
<name>A0A5C6S642_9RHOB</name>
<feature type="binding site" evidence="3">
    <location>
        <position position="128"/>
    </location>
    <ligand>
        <name>Zn(2+)</name>
        <dbReference type="ChEBI" id="CHEBI:29105"/>
        <label>2</label>
    </ligand>
</feature>
<comment type="caution">
    <text evidence="5">The sequence shown here is derived from an EMBL/GenBank/DDBJ whole genome shotgun (WGS) entry which is preliminary data.</text>
</comment>
<comment type="similarity">
    <text evidence="1">Belongs to the peptidase M20 family.</text>
</comment>
<sequence>MTSGIERAPLLTRLRELGDTGRDSAGRLSRVAGSDADRAGRDLLCKWLSAAGLRIAIDKIGNIYGIWEPPGASGAPVMIGSHIDTVIDAGVYDGCYGVLAGLSVIEALQADGRRPSRPIVVAAFTNEEGVRFAPDMMGSLVAAGGLDLDAALRSQDAAGVTLGDALASIGYAGQEQPGFLTPHVYLELHVEQGPVLEASGLPIGAVENLQGISWQRIAITGMANHAGTTPMTMRRDAGIAAARVMAFVDQQARATSGGVATVGTLTLAPGAINVIPAEARFTVDMRNPDETLLKQQEDGLSAFLDGLRAEGFTITTESLARFQPVAFDPGIAAMVEAAAAARQLGCRRMTSGAGHDAQMMARIAPSAMIFVPSKGGISHNPMEFTAESDLIAGADILLDVVRRLGECTQSTTA</sequence>
<protein>
    <submittedName>
        <fullName evidence="5">Zn-dependent hydrolase</fullName>
    </submittedName>
</protein>
<dbReference type="Gene3D" id="3.30.70.360">
    <property type="match status" value="1"/>
</dbReference>
<dbReference type="Gene3D" id="3.40.630.10">
    <property type="entry name" value="Zn peptidases"/>
    <property type="match status" value="1"/>
</dbReference>